<keyword evidence="3" id="KW-0378">Hydrolase</keyword>
<dbReference type="AlphaFoldDB" id="A0A0G4J042"/>
<evidence type="ECO:0000259" key="7">
    <source>
        <dbReference type="PROSITE" id="PS51192"/>
    </source>
</evidence>
<sequence length="535" mass="58737">MEVHALADAFEALVYQPAQRGTAGDERNVIRRPQRPPLQQITNLAPTASTFKMWPLSKPSPVPTPMTPTGMSPNALPMNLPALKIEGVKVESRSQSRSGVAPFERSGMGLTQHNRQNLPPRATDPIQLAALSAIQQGGNVVVCTQNEKVAVSSLLTPILQRLVNQRNAFERPAQQTYYQRRTAGPADYMNSTGTISQRTRMSKVASPSVLILAPTKEVAERLFEDTNRKTRRAGCSAVLIRGAEDSRPQLQALQRGCDVLVATTGRLMDFLERGYIALGDVAVLILWEAGHMSNIGLQLKLRRIVSFEGMIDGKHQTLAYTKAFPRRLESFCDSLLNDYVYIAADTTVSCIGISQTVEFVRDDLHRRRALLTVYRKLKPGSRTLVFVATKRTADTLCKWLQEQGVDVAGLHGGRLQEDRDLALSIFLDGKLPMLVATDVASHVFEQFSKVDLVVNFDMPTNIDSYVRRTRLAAGGSAHALLGESCIPLLPALAKVLDQCGQAAPRWFHEMAAQAQADSPATPTLEDPGHHSCPGF</sequence>
<evidence type="ECO:0000256" key="4">
    <source>
        <dbReference type="ARBA" id="ARBA00022806"/>
    </source>
</evidence>
<gene>
    <name evidence="9" type="ORF">PBRA_001753</name>
    <name evidence="10" type="ORF">PLBR_LOCUS1033</name>
</gene>
<evidence type="ECO:0000313" key="9">
    <source>
        <dbReference type="EMBL" id="CEP00699.1"/>
    </source>
</evidence>
<keyword evidence="2" id="KW-0547">Nucleotide-binding</keyword>
<evidence type="ECO:0000259" key="8">
    <source>
        <dbReference type="PROSITE" id="PS51194"/>
    </source>
</evidence>
<evidence type="ECO:0000256" key="3">
    <source>
        <dbReference type="ARBA" id="ARBA00022801"/>
    </source>
</evidence>
<evidence type="ECO:0000313" key="10">
    <source>
        <dbReference type="EMBL" id="SPQ93818.1"/>
    </source>
</evidence>
<dbReference type="Proteomes" id="UP000290189">
    <property type="component" value="Unassembled WGS sequence"/>
</dbReference>
<dbReference type="InterPro" id="IPR001650">
    <property type="entry name" value="Helicase_C-like"/>
</dbReference>
<dbReference type="STRING" id="37360.A0A0G4J042"/>
<geneLocation type="mitochondrion" evidence="10"/>
<evidence type="ECO:0000256" key="5">
    <source>
        <dbReference type="ARBA" id="ARBA00022840"/>
    </source>
</evidence>
<dbReference type="Pfam" id="PF00271">
    <property type="entry name" value="Helicase_C"/>
    <property type="match status" value="1"/>
</dbReference>
<dbReference type="InterPro" id="IPR011545">
    <property type="entry name" value="DEAD/DEAH_box_helicase_dom"/>
</dbReference>
<reference evidence="9 11" key="1">
    <citation type="submission" date="2015-02" db="EMBL/GenBank/DDBJ databases">
        <authorList>
            <person name="Chooi Y.-H."/>
        </authorList>
    </citation>
    <scope>NUCLEOTIDE SEQUENCE [LARGE SCALE GENOMIC DNA]</scope>
    <source>
        <strain evidence="9">E3</strain>
    </source>
</reference>
<dbReference type="SUPFAM" id="SSF52540">
    <property type="entry name" value="P-loop containing nucleoside triphosphate hydrolases"/>
    <property type="match status" value="1"/>
</dbReference>
<evidence type="ECO:0000256" key="2">
    <source>
        <dbReference type="ARBA" id="ARBA00022741"/>
    </source>
</evidence>
<dbReference type="EMBL" id="OVEO01000002">
    <property type="protein sequence ID" value="SPQ93818.1"/>
    <property type="molecule type" value="Genomic_DNA"/>
</dbReference>
<keyword evidence="11" id="KW-1185">Reference proteome</keyword>
<organism evidence="9 11">
    <name type="scientific">Plasmodiophora brassicae</name>
    <name type="common">Clubroot disease agent</name>
    <dbReference type="NCBI Taxonomy" id="37360"/>
    <lineage>
        <taxon>Eukaryota</taxon>
        <taxon>Sar</taxon>
        <taxon>Rhizaria</taxon>
        <taxon>Endomyxa</taxon>
        <taxon>Phytomyxea</taxon>
        <taxon>Plasmodiophorida</taxon>
        <taxon>Plasmodiophoridae</taxon>
        <taxon>Plasmodiophora</taxon>
    </lineage>
</organism>
<protein>
    <recommendedName>
        <fullName evidence="1">RNA helicase</fullName>
        <ecNumber evidence="1">3.6.4.13</ecNumber>
    </recommendedName>
</protein>
<dbReference type="EC" id="3.6.4.13" evidence="1"/>
<keyword evidence="5" id="KW-0067">ATP-binding</keyword>
<reference evidence="10 12" key="2">
    <citation type="submission" date="2018-03" db="EMBL/GenBank/DDBJ databases">
        <authorList>
            <person name="Fogelqvist J."/>
        </authorList>
    </citation>
    <scope>NUCLEOTIDE SEQUENCE [LARGE SCALE GENOMIC DNA]</scope>
</reference>
<feature type="domain" description="Helicase ATP-binding" evidence="7">
    <location>
        <begin position="131"/>
        <end position="342"/>
    </location>
</feature>
<accession>A0A0G4J042</accession>
<dbReference type="GO" id="GO:0005524">
    <property type="term" value="F:ATP binding"/>
    <property type="evidence" value="ECO:0007669"/>
    <property type="project" value="UniProtKB-KW"/>
</dbReference>
<evidence type="ECO:0000256" key="1">
    <source>
        <dbReference type="ARBA" id="ARBA00012552"/>
    </source>
</evidence>
<keyword evidence="4" id="KW-0347">Helicase</keyword>
<dbReference type="CDD" id="cd18787">
    <property type="entry name" value="SF2_C_DEAD"/>
    <property type="match status" value="1"/>
</dbReference>
<dbReference type="PANTHER" id="PTHR47958">
    <property type="entry name" value="ATP-DEPENDENT RNA HELICASE DBP3"/>
    <property type="match status" value="1"/>
</dbReference>
<dbReference type="GO" id="GO:0003724">
    <property type="term" value="F:RNA helicase activity"/>
    <property type="evidence" value="ECO:0007669"/>
    <property type="project" value="UniProtKB-EC"/>
</dbReference>
<dbReference type="EMBL" id="CDSF01000101">
    <property type="protein sequence ID" value="CEP00699.1"/>
    <property type="molecule type" value="Genomic_DNA"/>
</dbReference>
<dbReference type="GO" id="GO:0016787">
    <property type="term" value="F:hydrolase activity"/>
    <property type="evidence" value="ECO:0007669"/>
    <property type="project" value="UniProtKB-KW"/>
</dbReference>
<dbReference type="Pfam" id="PF00270">
    <property type="entry name" value="DEAD"/>
    <property type="match status" value="1"/>
</dbReference>
<proteinExistence type="predicted"/>
<feature type="region of interest" description="Disordered" evidence="6">
    <location>
        <begin position="514"/>
        <end position="535"/>
    </location>
</feature>
<dbReference type="Proteomes" id="UP000039324">
    <property type="component" value="Unassembled WGS sequence"/>
</dbReference>
<dbReference type="PROSITE" id="PS51194">
    <property type="entry name" value="HELICASE_CTER"/>
    <property type="match status" value="1"/>
</dbReference>
<dbReference type="InterPro" id="IPR014001">
    <property type="entry name" value="Helicase_ATP-bd"/>
</dbReference>
<dbReference type="PROSITE" id="PS51192">
    <property type="entry name" value="HELICASE_ATP_BIND_1"/>
    <property type="match status" value="1"/>
</dbReference>
<dbReference type="Gene3D" id="3.40.50.300">
    <property type="entry name" value="P-loop containing nucleotide triphosphate hydrolases"/>
    <property type="match status" value="2"/>
</dbReference>
<feature type="region of interest" description="Disordered" evidence="6">
    <location>
        <begin position="91"/>
        <end position="120"/>
    </location>
</feature>
<dbReference type="GO" id="GO:0003676">
    <property type="term" value="F:nucleic acid binding"/>
    <property type="evidence" value="ECO:0007669"/>
    <property type="project" value="InterPro"/>
</dbReference>
<evidence type="ECO:0000313" key="11">
    <source>
        <dbReference type="Proteomes" id="UP000039324"/>
    </source>
</evidence>
<evidence type="ECO:0000313" key="12">
    <source>
        <dbReference type="Proteomes" id="UP000290189"/>
    </source>
</evidence>
<keyword evidence="10" id="KW-0496">Mitochondrion</keyword>
<dbReference type="SMART" id="SM00487">
    <property type="entry name" value="DEXDc"/>
    <property type="match status" value="1"/>
</dbReference>
<name>A0A0G4J042_PLABS</name>
<evidence type="ECO:0000256" key="6">
    <source>
        <dbReference type="SAM" id="MobiDB-lite"/>
    </source>
</evidence>
<dbReference type="SMART" id="SM00490">
    <property type="entry name" value="HELICc"/>
    <property type="match status" value="1"/>
</dbReference>
<dbReference type="InterPro" id="IPR027417">
    <property type="entry name" value="P-loop_NTPase"/>
</dbReference>
<feature type="domain" description="Helicase C-terminal" evidence="8">
    <location>
        <begin position="369"/>
        <end position="511"/>
    </location>
</feature>